<dbReference type="EMBL" id="FXYY01000011">
    <property type="protein sequence ID" value="SMX85211.1"/>
    <property type="molecule type" value="Genomic_DNA"/>
</dbReference>
<evidence type="ECO:0000313" key="2">
    <source>
        <dbReference type="EMBL" id="SMX85211.1"/>
    </source>
</evidence>
<dbReference type="AlphaFoldDB" id="A0A2H1JCW3"/>
<dbReference type="Pfam" id="PF04480">
    <property type="entry name" value="DUF559"/>
    <property type="match status" value="1"/>
</dbReference>
<dbReference type="SUPFAM" id="SSF52980">
    <property type="entry name" value="Restriction endonuclease-like"/>
    <property type="match status" value="1"/>
</dbReference>
<evidence type="ECO:0000313" key="3">
    <source>
        <dbReference type="Proteomes" id="UP000234641"/>
    </source>
</evidence>
<protein>
    <recommendedName>
        <fullName evidence="1">DUF559 domain-containing protein</fullName>
    </recommendedName>
</protein>
<dbReference type="InterPro" id="IPR011335">
    <property type="entry name" value="Restrct_endonuc-II-like"/>
</dbReference>
<name>A0A2H1JCW3_BRELN</name>
<proteinExistence type="predicted"/>
<evidence type="ECO:0000259" key="1">
    <source>
        <dbReference type="Pfam" id="PF04480"/>
    </source>
</evidence>
<dbReference type="Gene3D" id="3.40.960.10">
    <property type="entry name" value="VSR Endonuclease"/>
    <property type="match status" value="1"/>
</dbReference>
<organism evidence="2 3">
    <name type="scientific">Brevibacterium linens ATCC 9172</name>
    <dbReference type="NCBI Taxonomy" id="1255617"/>
    <lineage>
        <taxon>Bacteria</taxon>
        <taxon>Bacillati</taxon>
        <taxon>Actinomycetota</taxon>
        <taxon>Actinomycetes</taxon>
        <taxon>Micrococcales</taxon>
        <taxon>Brevibacteriaceae</taxon>
        <taxon>Brevibacterium</taxon>
    </lineage>
</organism>
<dbReference type="Proteomes" id="UP000234641">
    <property type="component" value="Unassembled WGS sequence"/>
</dbReference>
<accession>A0A2H1JCW3</accession>
<sequence>MYADSRWVMHDFPEVFRTRDYIERGITRHSLYHSKRFQQVLPGVRMDLERFDRRPVPAWADTDWLFDAQRLRAALLHYPDIAASHALAARLYGWPLPSNWLTSQLHVSVTEPNCRIRLPGITLRRMTTMTVRQWFSLPILAPAEVIIGIAGDLMQRDLVKICDAVVGNWHGPPQIGLDELRDCIRTRPFLRGRQHLVEAASLARPTVDSPPETDLRLWAVEVGLPEPVVHPHVRSRLLGRIVEPDLGYPDARLALEYEGGHHFESKRQRESDLRRDEALRAEGWTVLHVTNNADYILLEAQIRDHLGLELRVRPGRGRGGGC</sequence>
<gene>
    <name evidence="2" type="ORF">BLIN9172_02005</name>
</gene>
<reference evidence="2 3" key="1">
    <citation type="submission" date="2017-03" db="EMBL/GenBank/DDBJ databases">
        <authorList>
            <person name="Afonso C.L."/>
            <person name="Miller P.J."/>
            <person name="Scott M.A."/>
            <person name="Spackman E."/>
            <person name="Goraichik I."/>
            <person name="Dimitrov K.M."/>
            <person name="Suarez D.L."/>
            <person name="Swayne D.E."/>
        </authorList>
    </citation>
    <scope>NUCLEOTIDE SEQUENCE [LARGE SCALE GENOMIC DNA]</scope>
    <source>
        <strain evidence="2 3">ATCC 9172</strain>
    </source>
</reference>
<dbReference type="InterPro" id="IPR007569">
    <property type="entry name" value="DUF559"/>
</dbReference>
<feature type="domain" description="DUF559" evidence="1">
    <location>
        <begin position="250"/>
        <end position="292"/>
    </location>
</feature>